<proteinExistence type="predicted"/>
<dbReference type="HOGENOM" id="CLU_1197610_0_0_2"/>
<accession>W0JZ09</accession>
<dbReference type="AlphaFoldDB" id="W0JZ09"/>
<dbReference type="eggNOG" id="arCOG00118">
    <property type="taxonomic scope" value="Archaea"/>
</dbReference>
<evidence type="ECO:0000313" key="1">
    <source>
        <dbReference type="EMBL" id="AHG02435.1"/>
    </source>
</evidence>
<name>W0JZ09_9EURY</name>
<evidence type="ECO:0008006" key="3">
    <source>
        <dbReference type="Google" id="ProtNLM"/>
    </source>
</evidence>
<sequence length="231" mass="25846">MDDGRLLGTYGDIGITSLWKQLPIPNGALLYLNSDRLATEYTPSRYEGVRDRLDTTDCQFLIKSIAFELFDRNARLRESVDTLVSGSGVGRVTASPRNRYENEKSQMSNLAHRVFVDADPESIRSSRRANFSAWQRVLESRSDVVPVFDTLPDGICPQVFPVRVTDPSEFMWELEQVGVDGAHTWPRLSASVMDNPAYETSNTLSKSTVVLPVHQHIDPAAIEAVGDDLTW</sequence>
<dbReference type="EMBL" id="CP007059">
    <property type="protein sequence ID" value="AHG02435.1"/>
    <property type="molecule type" value="Genomic_DNA"/>
</dbReference>
<evidence type="ECO:0000313" key="2">
    <source>
        <dbReference type="Proteomes" id="UP000019024"/>
    </source>
</evidence>
<reference evidence="1 2" key="1">
    <citation type="submission" date="2014-01" db="EMBL/GenBank/DDBJ databases">
        <authorList>
            <consortium name="DOE Joint Genome Institute"/>
            <person name="Anderson I."/>
            <person name="Huntemann M."/>
            <person name="Han J."/>
            <person name="Chen A."/>
            <person name="Kyrpides N."/>
            <person name="Mavromatis K."/>
            <person name="Markowitz V."/>
            <person name="Palaniappan K."/>
            <person name="Ivanova N."/>
            <person name="Schaumberg A."/>
            <person name="Pati A."/>
            <person name="Liolios K."/>
            <person name="Nordberg H.P."/>
            <person name="Cantor M.N."/>
            <person name="Hua S.X."/>
            <person name="Woyke T."/>
        </authorList>
    </citation>
    <scope>NUCLEOTIDE SEQUENCE [LARGE SCALE GENOMIC DNA]</scope>
    <source>
        <strain evidence="1 2">XH-48</strain>
        <plasmid evidence="2">3</plasmid>
    </source>
</reference>
<gene>
    <name evidence="1" type="ORF">HALLA_21250</name>
</gene>
<keyword evidence="2" id="KW-1185">Reference proteome</keyword>
<geneLocation type="plasmid" evidence="2">
    <name>3</name>
</geneLocation>
<dbReference type="Proteomes" id="UP000019024">
    <property type="component" value="Plasmid unnamed4"/>
</dbReference>
<organism evidence="1 2">
    <name type="scientific">Halostagnicola larsenii XH-48</name>
    <dbReference type="NCBI Taxonomy" id="797299"/>
    <lineage>
        <taxon>Archaea</taxon>
        <taxon>Methanobacteriati</taxon>
        <taxon>Methanobacteriota</taxon>
        <taxon>Stenosarchaea group</taxon>
        <taxon>Halobacteria</taxon>
        <taxon>Halobacteriales</taxon>
        <taxon>Natrialbaceae</taxon>
        <taxon>Halostagnicola</taxon>
    </lineage>
</organism>
<keyword evidence="1" id="KW-0614">Plasmid</keyword>
<dbReference type="KEGG" id="hlr:HALLA_21250"/>
<protein>
    <recommendedName>
        <fullName evidence="3">DegT/DnrJ/EryC1/StrS aminotransferase</fullName>
    </recommendedName>
</protein>